<accession>A0ACB8YCW9</accession>
<proteinExistence type="predicted"/>
<sequence length="97" mass="11628">MFLYWWRILWKRKMILKRESESESETETEKAAKRLKMSVKERVVLCIISCNFLQYLGALLEIRPFSLESQTLYKVSIFPFSLTSLNSFQLHICLFQL</sequence>
<name>A0ACB8YCW9_9ASTR</name>
<dbReference type="Proteomes" id="UP001056120">
    <property type="component" value="Linkage Group LG28"/>
</dbReference>
<reference evidence="2" key="1">
    <citation type="journal article" date="2022" name="Mol. Ecol. Resour.">
        <title>The genomes of chicory, endive, great burdock and yacon provide insights into Asteraceae palaeo-polyploidization history and plant inulin production.</title>
        <authorList>
            <person name="Fan W."/>
            <person name="Wang S."/>
            <person name="Wang H."/>
            <person name="Wang A."/>
            <person name="Jiang F."/>
            <person name="Liu H."/>
            <person name="Zhao H."/>
            <person name="Xu D."/>
            <person name="Zhang Y."/>
        </authorList>
    </citation>
    <scope>NUCLEOTIDE SEQUENCE [LARGE SCALE GENOMIC DNA]</scope>
    <source>
        <strain evidence="2">cv. Yunnan</strain>
    </source>
</reference>
<evidence type="ECO:0000313" key="1">
    <source>
        <dbReference type="EMBL" id="KAI3683058.1"/>
    </source>
</evidence>
<gene>
    <name evidence="1" type="ORF">L1987_83555</name>
</gene>
<reference evidence="1 2" key="2">
    <citation type="journal article" date="2022" name="Mol. Ecol. Resour.">
        <title>The genomes of chicory, endive, great burdock and yacon provide insights into Asteraceae paleo-polyploidization history and plant inulin production.</title>
        <authorList>
            <person name="Fan W."/>
            <person name="Wang S."/>
            <person name="Wang H."/>
            <person name="Wang A."/>
            <person name="Jiang F."/>
            <person name="Liu H."/>
            <person name="Zhao H."/>
            <person name="Xu D."/>
            <person name="Zhang Y."/>
        </authorList>
    </citation>
    <scope>NUCLEOTIDE SEQUENCE [LARGE SCALE GENOMIC DNA]</scope>
    <source>
        <strain evidence="2">cv. Yunnan</strain>
        <tissue evidence="1">Leaves</tissue>
    </source>
</reference>
<comment type="caution">
    <text evidence="1">The sequence shown here is derived from an EMBL/GenBank/DDBJ whole genome shotgun (WGS) entry which is preliminary data.</text>
</comment>
<evidence type="ECO:0000313" key="2">
    <source>
        <dbReference type="Proteomes" id="UP001056120"/>
    </source>
</evidence>
<protein>
    <submittedName>
        <fullName evidence="1">Uncharacterized protein</fullName>
    </submittedName>
</protein>
<organism evidence="1 2">
    <name type="scientific">Smallanthus sonchifolius</name>
    <dbReference type="NCBI Taxonomy" id="185202"/>
    <lineage>
        <taxon>Eukaryota</taxon>
        <taxon>Viridiplantae</taxon>
        <taxon>Streptophyta</taxon>
        <taxon>Embryophyta</taxon>
        <taxon>Tracheophyta</taxon>
        <taxon>Spermatophyta</taxon>
        <taxon>Magnoliopsida</taxon>
        <taxon>eudicotyledons</taxon>
        <taxon>Gunneridae</taxon>
        <taxon>Pentapetalae</taxon>
        <taxon>asterids</taxon>
        <taxon>campanulids</taxon>
        <taxon>Asterales</taxon>
        <taxon>Asteraceae</taxon>
        <taxon>Asteroideae</taxon>
        <taxon>Heliantheae alliance</taxon>
        <taxon>Millerieae</taxon>
        <taxon>Smallanthus</taxon>
    </lineage>
</organism>
<keyword evidence="2" id="KW-1185">Reference proteome</keyword>
<dbReference type="EMBL" id="CM042045">
    <property type="protein sequence ID" value="KAI3683058.1"/>
    <property type="molecule type" value="Genomic_DNA"/>
</dbReference>